<gene>
    <name evidence="1" type="ORF">TAV2_LOCUS22882</name>
</gene>
<accession>A0AAU9T105</accession>
<dbReference type="EMBL" id="OU466863">
    <property type="protein sequence ID" value="CAH2076898.1"/>
    <property type="molecule type" value="Genomic_DNA"/>
</dbReference>
<keyword evidence="2" id="KW-1185">Reference proteome</keyword>
<sequence>MGIEPDELEWRGPEGRMVSKEVNGLDSLKESLLPSRLRHFDRELEDIWDEKKISRGTTLESW</sequence>
<name>A0AAU9T105_THLAR</name>
<evidence type="ECO:0000313" key="1">
    <source>
        <dbReference type="EMBL" id="CAH2076898.1"/>
    </source>
</evidence>
<dbReference type="Proteomes" id="UP000836841">
    <property type="component" value="Chromosome 7"/>
</dbReference>
<dbReference type="AlphaFoldDB" id="A0AAU9T105"/>
<reference evidence="1 2" key="1">
    <citation type="submission" date="2022-03" db="EMBL/GenBank/DDBJ databases">
        <authorList>
            <person name="Nunn A."/>
            <person name="Chopra R."/>
            <person name="Nunn A."/>
            <person name="Contreras Garrido A."/>
        </authorList>
    </citation>
    <scope>NUCLEOTIDE SEQUENCE [LARGE SCALE GENOMIC DNA]</scope>
</reference>
<organism evidence="1 2">
    <name type="scientific">Thlaspi arvense</name>
    <name type="common">Field penny-cress</name>
    <dbReference type="NCBI Taxonomy" id="13288"/>
    <lineage>
        <taxon>Eukaryota</taxon>
        <taxon>Viridiplantae</taxon>
        <taxon>Streptophyta</taxon>
        <taxon>Embryophyta</taxon>
        <taxon>Tracheophyta</taxon>
        <taxon>Spermatophyta</taxon>
        <taxon>Magnoliopsida</taxon>
        <taxon>eudicotyledons</taxon>
        <taxon>Gunneridae</taxon>
        <taxon>Pentapetalae</taxon>
        <taxon>rosids</taxon>
        <taxon>malvids</taxon>
        <taxon>Brassicales</taxon>
        <taxon>Brassicaceae</taxon>
        <taxon>Thlaspideae</taxon>
        <taxon>Thlaspi</taxon>
    </lineage>
</organism>
<proteinExistence type="predicted"/>
<protein>
    <submittedName>
        <fullName evidence="1">Uncharacterized protein</fullName>
    </submittedName>
</protein>
<evidence type="ECO:0000313" key="2">
    <source>
        <dbReference type="Proteomes" id="UP000836841"/>
    </source>
</evidence>